<evidence type="ECO:0000256" key="4">
    <source>
        <dbReference type="PIRSR" id="PIRSR600542-1"/>
    </source>
</evidence>
<dbReference type="EMBL" id="BEYU01000012">
    <property type="protein sequence ID" value="GBG25303.1"/>
    <property type="molecule type" value="Genomic_DNA"/>
</dbReference>
<evidence type="ECO:0000256" key="5">
    <source>
        <dbReference type="SAM" id="Phobius"/>
    </source>
</evidence>
<dbReference type="InterPro" id="IPR000542">
    <property type="entry name" value="Carn_acyl_trans"/>
</dbReference>
<protein>
    <submittedName>
        <fullName evidence="7">Carnitine O-palmitoyltransferase 1, muscle isoform</fullName>
    </submittedName>
</protein>
<dbReference type="Proteomes" id="UP000241890">
    <property type="component" value="Unassembled WGS sequence"/>
</dbReference>
<reference evidence="7 8" key="1">
    <citation type="submission" date="2017-12" db="EMBL/GenBank/DDBJ databases">
        <title>Sequencing, de novo assembly and annotation of complete genome of a new Thraustochytrid species, strain FCC1311.</title>
        <authorList>
            <person name="Sedici K."/>
            <person name="Godart F."/>
            <person name="Aiese Cigliano R."/>
            <person name="Sanseverino W."/>
            <person name="Barakat M."/>
            <person name="Ortet P."/>
            <person name="Marechal E."/>
            <person name="Cagnac O."/>
            <person name="Amato A."/>
        </authorList>
    </citation>
    <scope>NUCLEOTIDE SEQUENCE [LARGE SCALE GENOMIC DNA]</scope>
</reference>
<dbReference type="InterPro" id="IPR042231">
    <property type="entry name" value="Cho/carn_acyl_trans_2"/>
</dbReference>
<evidence type="ECO:0000313" key="7">
    <source>
        <dbReference type="EMBL" id="GBG25303.1"/>
    </source>
</evidence>
<comment type="similarity">
    <text evidence="1">Belongs to the carnitine/choline acetyltransferase family.</text>
</comment>
<keyword evidence="5" id="KW-0812">Transmembrane</keyword>
<dbReference type="GO" id="GO:0006631">
    <property type="term" value="P:fatty acid metabolic process"/>
    <property type="evidence" value="ECO:0007669"/>
    <property type="project" value="TreeGrafter"/>
</dbReference>
<feature type="domain" description="Choline/carnitine acyltransferase" evidence="6">
    <location>
        <begin position="186"/>
        <end position="388"/>
    </location>
</feature>
<dbReference type="Gene3D" id="3.30.559.10">
    <property type="entry name" value="Chloramphenicol acetyltransferase-like domain"/>
    <property type="match status" value="2"/>
</dbReference>
<evidence type="ECO:0000259" key="6">
    <source>
        <dbReference type="Pfam" id="PF00755"/>
    </source>
</evidence>
<dbReference type="PANTHER" id="PTHR22589">
    <property type="entry name" value="CARNITINE O-ACYLTRANSFERASE"/>
    <property type="match status" value="1"/>
</dbReference>
<keyword evidence="8" id="KW-1185">Reference proteome</keyword>
<sequence>MAEARQATDVYYVQKRHLRTRHEGYITLTLSVPTLSTAAAQVGLFTHRLKYALLNRLWPASPLTLVTVMSGVTYMTVTAKGESWVRSGWLAEALWRVDTVVGRLNPLHARLSTEVRVGYLAATAAFVGMLGIVSVERLILRFLLSWQGWLFGTSPKWVTTIWGILVKMLTGSKNLTYAFHMSLPTLPVPNLKRTCERFLSSVHALYDEAEYAKMEELVRKFLANEGPRLQRYLWLKWLTSSNYVLDWWEQYVYLAGRSPIAINSNYYALDSKYRPTNNQLERAANTCHSFLRFKDLVESETLEPMTIRGLIPLCMSQYKRMFGTSRIPGRDMDELQHTPYSRYFVVCCKGLFYKLPCYHGATGTMLKPYSPKEILTQLEMIVKHASQAVKELPDPAKSSSNSPFGLRRGNRIQSFEDLVVMDQLRQQRGQGGLNHSASTTSFQNALHAGSGSNAASSTKQSRIGRNVAAFTAGPRSRWAEVRELYFSDGINRKSLDTIEKAAFVLHINDVQFDALSEKALFAFCKNPSNWYDKSINLNVYTDGYMAINCEHAWADAPAIAHLWEYSLLSELHMYENGTHAAAPAPATDKKTPRRKLMPPTLLKFAVDDELQIAIDQAHSFIEELAADVDLRVVEHLAYGKGLIKKKAKCSPDGFIQMALQATYFSLTNRLDLVYESSMTRLFRGGRTETTRSLSDSSAAFVHAFDAFRKGSSGDKTEVIKLLRAATTEHANQNKECMAGKGIDRHLFALYVVSRGLDVDSEFLKTALSIPWTLSSSQQPQEQTDLRKTLKPEIAKRFISPGGGFGPVAEAGYGISYMFASEDQFFFHISSKKSAEETSSDRFADELMRVLDEMSKLFD</sequence>
<dbReference type="AlphaFoldDB" id="A0A2R5G9U4"/>
<feature type="transmembrane region" description="Helical" evidence="5">
    <location>
        <begin position="25"/>
        <end position="45"/>
    </location>
</feature>
<dbReference type="InterPro" id="IPR039551">
    <property type="entry name" value="Cho/carn_acyl_trans"/>
</dbReference>
<dbReference type="GO" id="GO:0009437">
    <property type="term" value="P:carnitine metabolic process"/>
    <property type="evidence" value="ECO:0007669"/>
    <property type="project" value="TreeGrafter"/>
</dbReference>
<keyword evidence="2 7" id="KW-0808">Transferase</keyword>
<feature type="domain" description="Choline/carnitine acyltransferase" evidence="6">
    <location>
        <begin position="455"/>
        <end position="847"/>
    </location>
</feature>
<dbReference type="InParanoid" id="A0A2R5G9U4"/>
<gene>
    <name evidence="7" type="ORF">FCC1311_058661</name>
</gene>
<keyword evidence="3" id="KW-0012">Acyltransferase</keyword>
<dbReference type="InterPro" id="IPR023213">
    <property type="entry name" value="CAT-like_dom_sf"/>
</dbReference>
<evidence type="ECO:0000256" key="2">
    <source>
        <dbReference type="ARBA" id="ARBA00022679"/>
    </source>
</evidence>
<dbReference type="GO" id="GO:0005739">
    <property type="term" value="C:mitochondrion"/>
    <property type="evidence" value="ECO:0007669"/>
    <property type="project" value="TreeGrafter"/>
</dbReference>
<comment type="caution">
    <text evidence="7">The sequence shown here is derived from an EMBL/GenBank/DDBJ whole genome shotgun (WGS) entry which is preliminary data.</text>
</comment>
<dbReference type="SUPFAM" id="SSF52777">
    <property type="entry name" value="CoA-dependent acyltransferases"/>
    <property type="match status" value="3"/>
</dbReference>
<feature type="transmembrane region" description="Helical" evidence="5">
    <location>
        <begin position="57"/>
        <end position="77"/>
    </location>
</feature>
<accession>A0A2R5G9U4</accession>
<feature type="transmembrane region" description="Helical" evidence="5">
    <location>
        <begin position="117"/>
        <end position="135"/>
    </location>
</feature>
<dbReference type="Gene3D" id="3.30.559.70">
    <property type="entry name" value="Choline/Carnitine o-acyltransferase, domain 2"/>
    <property type="match status" value="2"/>
</dbReference>
<organism evidence="7 8">
    <name type="scientific">Hondaea fermentalgiana</name>
    <dbReference type="NCBI Taxonomy" id="2315210"/>
    <lineage>
        <taxon>Eukaryota</taxon>
        <taxon>Sar</taxon>
        <taxon>Stramenopiles</taxon>
        <taxon>Bigyra</taxon>
        <taxon>Labyrinthulomycetes</taxon>
        <taxon>Thraustochytrida</taxon>
        <taxon>Thraustochytriidae</taxon>
        <taxon>Hondaea</taxon>
    </lineage>
</organism>
<dbReference type="Pfam" id="PF00755">
    <property type="entry name" value="Carn_acyltransf"/>
    <property type="match status" value="2"/>
</dbReference>
<dbReference type="OrthoDB" id="240216at2759"/>
<keyword evidence="5" id="KW-1133">Transmembrane helix</keyword>
<dbReference type="GO" id="GO:0004095">
    <property type="term" value="F:carnitine O-palmitoyltransferase activity"/>
    <property type="evidence" value="ECO:0007669"/>
    <property type="project" value="TreeGrafter"/>
</dbReference>
<evidence type="ECO:0000313" key="8">
    <source>
        <dbReference type="Proteomes" id="UP000241890"/>
    </source>
</evidence>
<keyword evidence="5" id="KW-0472">Membrane</keyword>
<name>A0A2R5G9U4_9STRA</name>
<evidence type="ECO:0000256" key="1">
    <source>
        <dbReference type="ARBA" id="ARBA00005232"/>
    </source>
</evidence>
<dbReference type="PANTHER" id="PTHR22589:SF112">
    <property type="entry name" value="CHOLINE_CARNITINE ACYLTRANSFERASE DOMAIN-CONTAINING PROTEIN"/>
    <property type="match status" value="1"/>
</dbReference>
<evidence type="ECO:0000256" key="3">
    <source>
        <dbReference type="ARBA" id="ARBA00023315"/>
    </source>
</evidence>
<feature type="active site" description="Proton acceptor" evidence="4">
    <location>
        <position position="551"/>
    </location>
</feature>
<proteinExistence type="inferred from homology"/>